<evidence type="ECO:0000313" key="5">
    <source>
        <dbReference type="Proteomes" id="UP001591681"/>
    </source>
</evidence>
<organism evidence="4 5">
    <name type="scientific">Coilia grayii</name>
    <name type="common">Gray's grenadier anchovy</name>
    <dbReference type="NCBI Taxonomy" id="363190"/>
    <lineage>
        <taxon>Eukaryota</taxon>
        <taxon>Metazoa</taxon>
        <taxon>Chordata</taxon>
        <taxon>Craniata</taxon>
        <taxon>Vertebrata</taxon>
        <taxon>Euteleostomi</taxon>
        <taxon>Actinopterygii</taxon>
        <taxon>Neopterygii</taxon>
        <taxon>Teleostei</taxon>
        <taxon>Clupei</taxon>
        <taxon>Clupeiformes</taxon>
        <taxon>Clupeoidei</taxon>
        <taxon>Engraulidae</taxon>
        <taxon>Coilinae</taxon>
        <taxon>Coilia</taxon>
    </lineage>
</organism>
<dbReference type="Proteomes" id="UP001591681">
    <property type="component" value="Unassembled WGS sequence"/>
</dbReference>
<comment type="caution">
    <text evidence="4">The sequence shown here is derived from an EMBL/GenBank/DDBJ whole genome shotgun (WGS) entry which is preliminary data.</text>
</comment>
<dbReference type="SMART" id="SM00368">
    <property type="entry name" value="LRR_RI"/>
    <property type="match status" value="2"/>
</dbReference>
<evidence type="ECO:0000256" key="1">
    <source>
        <dbReference type="ARBA" id="ARBA00022614"/>
    </source>
</evidence>
<feature type="domain" description="NACHT LRR and PYD" evidence="3">
    <location>
        <begin position="21"/>
        <end position="114"/>
    </location>
</feature>
<protein>
    <recommendedName>
        <fullName evidence="3">NACHT LRR and PYD domain-containing protein</fullName>
    </recommendedName>
</protein>
<dbReference type="InterPro" id="IPR051261">
    <property type="entry name" value="NLR"/>
</dbReference>
<dbReference type="InterPro" id="IPR041267">
    <property type="entry name" value="NLRP_HD2"/>
</dbReference>
<dbReference type="InterPro" id="IPR032675">
    <property type="entry name" value="LRR_dom_sf"/>
</dbReference>
<keyword evidence="5" id="KW-1185">Reference proteome</keyword>
<dbReference type="Pfam" id="PF17776">
    <property type="entry name" value="NLRC4_HD2"/>
    <property type="match status" value="1"/>
</dbReference>
<dbReference type="Gene3D" id="3.80.10.10">
    <property type="entry name" value="Ribonuclease Inhibitor"/>
    <property type="match status" value="1"/>
</dbReference>
<gene>
    <name evidence="4" type="ORF">ACEWY4_006034</name>
</gene>
<evidence type="ECO:0000256" key="2">
    <source>
        <dbReference type="ARBA" id="ARBA00022737"/>
    </source>
</evidence>
<sequence length="292" mass="32656">MFLHFSRTGRGTCPIRLSNSNPLSFMSDQTAVDLALQNENGHLDHFLRFLLGLSLESNQKLLQDLLSQTESSSLDTKETVKYIKKKIREAPNPERCINLSHCLNELNDHSLVEEVQGYLRKGHKPREDLSLSQLSALAFVLLMSDQELEEFDLGDYGGWSSPARSAAGLLRMLPVAKTSRAVKLSDCNLTEKSCAALFSALSSNSSSLRQLHLSYNILGDSGVELISTGLDHQNCRLEKNRVSLIVCVCVCVRVCICACRAAFYCSVTSKLWTGDTMVLVWLCVCVYRLWQW</sequence>
<keyword evidence="1" id="KW-0433">Leucine-rich repeat</keyword>
<name>A0ABD1KCH9_9TELE</name>
<keyword evidence="2" id="KW-0677">Repeat</keyword>
<accession>A0ABD1KCH9</accession>
<reference evidence="4 5" key="1">
    <citation type="submission" date="2024-09" db="EMBL/GenBank/DDBJ databases">
        <title>A chromosome-level genome assembly of Gray's grenadier anchovy, Coilia grayii.</title>
        <authorList>
            <person name="Fu Z."/>
        </authorList>
    </citation>
    <scope>NUCLEOTIDE SEQUENCE [LARGE SCALE GENOMIC DNA]</scope>
    <source>
        <strain evidence="4">G4</strain>
        <tissue evidence="4">Muscle</tissue>
    </source>
</reference>
<dbReference type="EMBL" id="JBHFQA010000006">
    <property type="protein sequence ID" value="KAL2096827.1"/>
    <property type="molecule type" value="Genomic_DNA"/>
</dbReference>
<dbReference type="PANTHER" id="PTHR24106">
    <property type="entry name" value="NACHT, LRR AND CARD DOMAINS-CONTAINING"/>
    <property type="match status" value="1"/>
</dbReference>
<dbReference type="AlphaFoldDB" id="A0ABD1KCH9"/>
<dbReference type="SUPFAM" id="SSF52047">
    <property type="entry name" value="RNI-like"/>
    <property type="match status" value="1"/>
</dbReference>
<evidence type="ECO:0000313" key="4">
    <source>
        <dbReference type="EMBL" id="KAL2096827.1"/>
    </source>
</evidence>
<evidence type="ECO:0000259" key="3">
    <source>
        <dbReference type="Pfam" id="PF17776"/>
    </source>
</evidence>
<proteinExistence type="predicted"/>